<comment type="caution">
    <text evidence="2">The sequence shown here is derived from an EMBL/GenBank/DDBJ whole genome shotgun (WGS) entry which is preliminary data.</text>
</comment>
<evidence type="ECO:0000313" key="2">
    <source>
        <dbReference type="EMBL" id="KAJ8438357.1"/>
    </source>
</evidence>
<feature type="region of interest" description="Disordered" evidence="1">
    <location>
        <begin position="46"/>
        <end position="70"/>
    </location>
</feature>
<gene>
    <name evidence="2" type="ORF">Cgig2_015284</name>
</gene>
<feature type="compositionally biased region" description="Polar residues" evidence="1">
    <location>
        <begin position="55"/>
        <end position="68"/>
    </location>
</feature>
<reference evidence="2" key="1">
    <citation type="submission" date="2022-04" db="EMBL/GenBank/DDBJ databases">
        <title>Carnegiea gigantea Genome sequencing and assembly v2.</title>
        <authorList>
            <person name="Copetti D."/>
            <person name="Sanderson M.J."/>
            <person name="Burquez A."/>
            <person name="Wojciechowski M.F."/>
        </authorList>
    </citation>
    <scope>NUCLEOTIDE SEQUENCE</scope>
    <source>
        <strain evidence="2">SGP5-SGP5p</strain>
        <tissue evidence="2">Aerial part</tissue>
    </source>
</reference>
<organism evidence="2 3">
    <name type="scientific">Carnegiea gigantea</name>
    <dbReference type="NCBI Taxonomy" id="171969"/>
    <lineage>
        <taxon>Eukaryota</taxon>
        <taxon>Viridiplantae</taxon>
        <taxon>Streptophyta</taxon>
        <taxon>Embryophyta</taxon>
        <taxon>Tracheophyta</taxon>
        <taxon>Spermatophyta</taxon>
        <taxon>Magnoliopsida</taxon>
        <taxon>eudicotyledons</taxon>
        <taxon>Gunneridae</taxon>
        <taxon>Pentapetalae</taxon>
        <taxon>Caryophyllales</taxon>
        <taxon>Cactineae</taxon>
        <taxon>Cactaceae</taxon>
        <taxon>Cactoideae</taxon>
        <taxon>Echinocereeae</taxon>
        <taxon>Carnegiea</taxon>
    </lineage>
</organism>
<accession>A0A9Q1QDP1</accession>
<dbReference type="Pfam" id="PF03004">
    <property type="entry name" value="Transposase_24"/>
    <property type="match status" value="1"/>
</dbReference>
<proteinExistence type="predicted"/>
<evidence type="ECO:0000256" key="1">
    <source>
        <dbReference type="SAM" id="MobiDB-lite"/>
    </source>
</evidence>
<sequence>MMLFRGWRYTLKEEHFAGKTVTEATPEAHRDEWNWLVNHWADPKQQHISEKNRSNRLSQKIKPSNGAKSTARIYHDEIMPLYNLAKDSTQGPTREQTTKIPQRPPYVQLWEKTKKHKDVKWDPEGEVKYEEFKKLHEDQIQKHGVDNLSLKEAYVEVLKAKPGYHRGP</sequence>
<dbReference type="EMBL" id="JAKOGI010000257">
    <property type="protein sequence ID" value="KAJ8438357.1"/>
    <property type="molecule type" value="Genomic_DNA"/>
</dbReference>
<dbReference type="AlphaFoldDB" id="A0A9Q1QDP1"/>
<protein>
    <submittedName>
        <fullName evidence="2">Uncharacterized protein</fullName>
    </submittedName>
</protein>
<name>A0A9Q1QDP1_9CARY</name>
<keyword evidence="3" id="KW-1185">Reference proteome</keyword>
<dbReference type="InterPro" id="IPR004252">
    <property type="entry name" value="Probable_transposase_24"/>
</dbReference>
<dbReference type="OrthoDB" id="346910at2759"/>
<evidence type="ECO:0000313" key="3">
    <source>
        <dbReference type="Proteomes" id="UP001153076"/>
    </source>
</evidence>
<dbReference type="Proteomes" id="UP001153076">
    <property type="component" value="Unassembled WGS sequence"/>
</dbReference>